<dbReference type="Pfam" id="PF13409">
    <property type="entry name" value="GST_N_2"/>
    <property type="match status" value="1"/>
</dbReference>
<evidence type="ECO:0000313" key="2">
    <source>
        <dbReference type="EMBL" id="MDA5397789.1"/>
    </source>
</evidence>
<dbReference type="Proteomes" id="UP001151234">
    <property type="component" value="Unassembled WGS sequence"/>
</dbReference>
<dbReference type="InterPro" id="IPR004045">
    <property type="entry name" value="Glutathione_S-Trfase_N"/>
</dbReference>
<dbReference type="Gene3D" id="1.20.1050.10">
    <property type="match status" value="1"/>
</dbReference>
<comment type="caution">
    <text evidence="2">The sequence shown here is derived from an EMBL/GenBank/DDBJ whole genome shotgun (WGS) entry which is preliminary data.</text>
</comment>
<reference evidence="2" key="1">
    <citation type="submission" date="2022-11" db="EMBL/GenBank/DDBJ databases">
        <title>Draft genome sequence of Hoeflea poritis E7-10 and Hoeflea prorocentri PM5-8, separated from scleractinian coral Porites lutea and marine dinoflagellate.</title>
        <authorList>
            <person name="Zhang G."/>
            <person name="Wei Q."/>
            <person name="Cai L."/>
        </authorList>
    </citation>
    <scope>NUCLEOTIDE SEQUENCE</scope>
    <source>
        <strain evidence="2">PM5-8</strain>
    </source>
</reference>
<evidence type="ECO:0000259" key="1">
    <source>
        <dbReference type="PROSITE" id="PS50404"/>
    </source>
</evidence>
<evidence type="ECO:0000313" key="3">
    <source>
        <dbReference type="Proteomes" id="UP001151234"/>
    </source>
</evidence>
<dbReference type="PANTHER" id="PTHR44051">
    <property type="entry name" value="GLUTATHIONE S-TRANSFERASE-RELATED"/>
    <property type="match status" value="1"/>
</dbReference>
<protein>
    <submittedName>
        <fullName evidence="2">Glutathione S-transferase</fullName>
    </submittedName>
</protein>
<dbReference type="PANTHER" id="PTHR44051:SF8">
    <property type="entry name" value="GLUTATHIONE S-TRANSFERASE GSTA"/>
    <property type="match status" value="1"/>
</dbReference>
<dbReference type="SUPFAM" id="SSF47616">
    <property type="entry name" value="GST C-terminal domain-like"/>
    <property type="match status" value="1"/>
</dbReference>
<dbReference type="EMBL" id="JAPJZI010000001">
    <property type="protein sequence ID" value="MDA5397789.1"/>
    <property type="molecule type" value="Genomic_DNA"/>
</dbReference>
<proteinExistence type="predicted"/>
<dbReference type="CDD" id="cd03057">
    <property type="entry name" value="GST_N_Beta"/>
    <property type="match status" value="1"/>
</dbReference>
<dbReference type="Gene3D" id="3.40.30.10">
    <property type="entry name" value="Glutaredoxin"/>
    <property type="match status" value="1"/>
</dbReference>
<dbReference type="PROSITE" id="PS50404">
    <property type="entry name" value="GST_NTER"/>
    <property type="match status" value="1"/>
</dbReference>
<dbReference type="InterPro" id="IPR036282">
    <property type="entry name" value="Glutathione-S-Trfase_C_sf"/>
</dbReference>
<sequence>MTKPYTLHNRLGSGGFAIEAVLALADIPHELVLLESIPGSDLSEEFQKVNPWRQVPVLVTPDGRTVTETAAILFYLAEEHETLRTGPQLYIDDNAAFYRWGVFMVVNLYEGMLRLVYPGRYAKDRDVAPEEIDKAVRRAAAARNHEAFGLIERQLEDRSGLCGDRLSPIDVLCAMLCAWHRPRPDLPRCTALTKSVASHPVVAPIWARNFNHWLEFDWTKPD</sequence>
<gene>
    <name evidence="2" type="ORF">OQ273_04305</name>
</gene>
<feature type="domain" description="GST N-terminal" evidence="1">
    <location>
        <begin position="2"/>
        <end position="84"/>
    </location>
</feature>
<keyword evidence="3" id="KW-1185">Reference proteome</keyword>
<dbReference type="InterPro" id="IPR036249">
    <property type="entry name" value="Thioredoxin-like_sf"/>
</dbReference>
<dbReference type="SUPFAM" id="SSF52833">
    <property type="entry name" value="Thioredoxin-like"/>
    <property type="match status" value="1"/>
</dbReference>
<organism evidence="2 3">
    <name type="scientific">Hoeflea prorocentri</name>
    <dbReference type="NCBI Taxonomy" id="1922333"/>
    <lineage>
        <taxon>Bacteria</taxon>
        <taxon>Pseudomonadati</taxon>
        <taxon>Pseudomonadota</taxon>
        <taxon>Alphaproteobacteria</taxon>
        <taxon>Hyphomicrobiales</taxon>
        <taxon>Rhizobiaceae</taxon>
        <taxon>Hoeflea</taxon>
    </lineage>
</organism>
<name>A0A9X3UG47_9HYPH</name>
<accession>A0A9X3UG47</accession>
<dbReference type="AlphaFoldDB" id="A0A9X3UG47"/>
<dbReference type="RefSeq" id="WP_267989238.1">
    <property type="nucleotide sequence ID" value="NZ_JAPJZI010000001.1"/>
</dbReference>